<evidence type="ECO:0000313" key="2">
    <source>
        <dbReference type="Proteomes" id="UP001244341"/>
    </source>
</evidence>
<protein>
    <submittedName>
        <fullName evidence="1">Uncharacterized protein</fullName>
    </submittedName>
</protein>
<reference evidence="1 2" key="1">
    <citation type="submission" date="2023-05" db="EMBL/GenBank/DDBJ databases">
        <title>A 100% complete, gapless, phased diploid assembly of the Scenedesmus obliquus UTEX 3031 genome.</title>
        <authorList>
            <person name="Biondi T.C."/>
            <person name="Hanschen E.R."/>
            <person name="Kwon T."/>
            <person name="Eng W."/>
            <person name="Kruse C.P.S."/>
            <person name="Koehler S.I."/>
            <person name="Kunde Y."/>
            <person name="Gleasner C.D."/>
            <person name="You Mak K.T."/>
            <person name="Polle J."/>
            <person name="Hovde B.T."/>
            <person name="Starkenburg S.R."/>
        </authorList>
    </citation>
    <scope>NUCLEOTIDE SEQUENCE [LARGE SCALE GENOMIC DNA]</scope>
    <source>
        <strain evidence="1 2">DOE0152z</strain>
    </source>
</reference>
<sequence>MALRLLQQAVTGSSSVLEQSAYQTARALSSYTFSGLADAPPAAGSSNIQVSVSGDSKAVSVDVKAGRASAKASYAPNSIKKLQSSPVTLYEAARVSVLHASMMEYLLRLAHARYSLLAQWPDFTTMMGKDYYYRSHPEEVRNFYKLVDEFHRMWDVVTEFDSLSHLATQMVPACRKRRMNVLGPAVSPTVANGVVTQFLLAKAQ</sequence>
<dbReference type="Proteomes" id="UP001244341">
    <property type="component" value="Chromosome 2b"/>
</dbReference>
<dbReference type="EMBL" id="CP126209">
    <property type="protein sequence ID" value="WIA10646.1"/>
    <property type="molecule type" value="Genomic_DNA"/>
</dbReference>
<gene>
    <name evidence="1" type="ORF">OEZ85_010826</name>
</gene>
<name>A0ABY8TNF9_TETOB</name>
<proteinExistence type="predicted"/>
<keyword evidence="2" id="KW-1185">Reference proteome</keyword>
<organism evidence="1 2">
    <name type="scientific">Tetradesmus obliquus</name>
    <name type="common">Green alga</name>
    <name type="synonym">Acutodesmus obliquus</name>
    <dbReference type="NCBI Taxonomy" id="3088"/>
    <lineage>
        <taxon>Eukaryota</taxon>
        <taxon>Viridiplantae</taxon>
        <taxon>Chlorophyta</taxon>
        <taxon>core chlorophytes</taxon>
        <taxon>Chlorophyceae</taxon>
        <taxon>CS clade</taxon>
        <taxon>Sphaeropleales</taxon>
        <taxon>Scenedesmaceae</taxon>
        <taxon>Tetradesmus</taxon>
    </lineage>
</organism>
<evidence type="ECO:0000313" key="1">
    <source>
        <dbReference type="EMBL" id="WIA10646.1"/>
    </source>
</evidence>
<accession>A0ABY8TNF9</accession>